<evidence type="ECO:0000313" key="2">
    <source>
        <dbReference type="Proteomes" id="UP001201163"/>
    </source>
</evidence>
<dbReference type="AlphaFoldDB" id="A0AAD4L3B0"/>
<accession>A0AAD4L3B0</accession>
<evidence type="ECO:0000313" key="1">
    <source>
        <dbReference type="EMBL" id="KAH8978515.1"/>
    </source>
</evidence>
<comment type="caution">
    <text evidence="1">The sequence shown here is derived from an EMBL/GenBank/DDBJ whole genome shotgun (WGS) entry which is preliminary data.</text>
</comment>
<proteinExistence type="predicted"/>
<dbReference type="EMBL" id="JAKELL010000219">
    <property type="protein sequence ID" value="KAH8978515.1"/>
    <property type="molecule type" value="Genomic_DNA"/>
</dbReference>
<gene>
    <name evidence="1" type="ORF">EDB92DRAFT_1987481</name>
</gene>
<reference evidence="1" key="1">
    <citation type="submission" date="2022-01" db="EMBL/GenBank/DDBJ databases">
        <title>Comparative genomics reveals a dynamic genome evolution in the ectomycorrhizal milk-cap (Lactarius) mushrooms.</title>
        <authorList>
            <consortium name="DOE Joint Genome Institute"/>
            <person name="Lebreton A."/>
            <person name="Tang N."/>
            <person name="Kuo A."/>
            <person name="LaButti K."/>
            <person name="Drula E."/>
            <person name="Barry K."/>
            <person name="Clum A."/>
            <person name="Lipzen A."/>
            <person name="Mousain D."/>
            <person name="Ng V."/>
            <person name="Wang R."/>
            <person name="Wang X."/>
            <person name="Dai Y."/>
            <person name="Henrissat B."/>
            <person name="Grigoriev I.V."/>
            <person name="Guerin-Laguette A."/>
            <person name="Yu F."/>
            <person name="Martin F.M."/>
        </authorList>
    </citation>
    <scope>NUCLEOTIDE SEQUENCE</scope>
    <source>
        <strain evidence="1">QP</strain>
    </source>
</reference>
<name>A0AAD4L3B0_9AGAM</name>
<protein>
    <submittedName>
        <fullName evidence="1">Uncharacterized protein</fullName>
    </submittedName>
</protein>
<keyword evidence="2" id="KW-1185">Reference proteome</keyword>
<sequence length="279" mass="30297">MPGFVVISGCSAREKDIDQRKGHTGILMEVAVGNAVWKKGVFSLVLSSNSRNAKLVDQSRSEAGSAFMRSTWGPNCSERDSTVLGDCGRGFAGGALTGASGRTMAHGGSMKVSVGSLRPEVVGHEPKEMCGFHRCDCLRVHAVIGFEGNLPGCAGIIDTVACPVRGTFNRVEASHCVWSSTGFLSSEWTKLPRRRVFVDCVPVLQGVVPPITQVVHPVTDWKWRKRRGVIIRRDVSVARSPRYDLTAMGLRRPMKPWYHGLLGSALVVLRTSNIRVAGR</sequence>
<organism evidence="1 2">
    <name type="scientific">Lactarius akahatsu</name>
    <dbReference type="NCBI Taxonomy" id="416441"/>
    <lineage>
        <taxon>Eukaryota</taxon>
        <taxon>Fungi</taxon>
        <taxon>Dikarya</taxon>
        <taxon>Basidiomycota</taxon>
        <taxon>Agaricomycotina</taxon>
        <taxon>Agaricomycetes</taxon>
        <taxon>Russulales</taxon>
        <taxon>Russulaceae</taxon>
        <taxon>Lactarius</taxon>
    </lineage>
</organism>
<dbReference type="Proteomes" id="UP001201163">
    <property type="component" value="Unassembled WGS sequence"/>
</dbReference>